<dbReference type="Pfam" id="PF00650">
    <property type="entry name" value="CRAL_TRIO"/>
    <property type="match status" value="1"/>
</dbReference>
<protein>
    <recommendedName>
        <fullName evidence="1">CRAL-TRIO domain-containing protein</fullName>
    </recommendedName>
</protein>
<sequence length="293" mass="34215">MSNENSVEAFNIRIGYYRPETMEIAKNELRETPEVKEAAIKELRELLHSCPDIYYRDDDDFLVIFLRACHFYPQSAFEKMKTTAAFRKENAALLHGLVIDQVKDKFVNFGVINVLKNCDQLGRRVLIVNCGQLWDPNDVPADDVFRMLYMVHIAAQLEEETQIRGVVCIMDFDGLAMKQVKALSPSFSKRLLTFIQDAMPLRMKEVHFVKQPFIFKMVWSLFKPFVREKLNKRMHFHGSDMKSLHKFLSPEVLPENYKGNLPKIDYGGKDWLPAVEKHTDFVKEWSEFGPAKW</sequence>
<dbReference type="SUPFAM" id="SSF46938">
    <property type="entry name" value="CRAL/TRIO N-terminal domain"/>
    <property type="match status" value="1"/>
</dbReference>
<dbReference type="CDD" id="cd00170">
    <property type="entry name" value="SEC14"/>
    <property type="match status" value="1"/>
</dbReference>
<dbReference type="SMART" id="SM01100">
    <property type="entry name" value="CRAL_TRIO_N"/>
    <property type="match status" value="1"/>
</dbReference>
<organism evidence="2 3">
    <name type="scientific">Lucilia cuprina</name>
    <name type="common">Green bottle fly</name>
    <name type="synonym">Australian sheep blowfly</name>
    <dbReference type="NCBI Taxonomy" id="7375"/>
    <lineage>
        <taxon>Eukaryota</taxon>
        <taxon>Metazoa</taxon>
        <taxon>Ecdysozoa</taxon>
        <taxon>Arthropoda</taxon>
        <taxon>Hexapoda</taxon>
        <taxon>Insecta</taxon>
        <taxon>Pterygota</taxon>
        <taxon>Neoptera</taxon>
        <taxon>Endopterygota</taxon>
        <taxon>Diptera</taxon>
        <taxon>Brachycera</taxon>
        <taxon>Muscomorpha</taxon>
        <taxon>Oestroidea</taxon>
        <taxon>Calliphoridae</taxon>
        <taxon>Luciliinae</taxon>
        <taxon>Lucilia</taxon>
    </lineage>
</organism>
<feature type="domain" description="CRAL-TRIO" evidence="1">
    <location>
        <begin position="102"/>
        <end position="265"/>
    </location>
</feature>
<dbReference type="Gene3D" id="1.20.5.1200">
    <property type="entry name" value="Alpha-tocopherol transfer"/>
    <property type="match status" value="1"/>
</dbReference>
<dbReference type="PANTHER" id="PTHR10174">
    <property type="entry name" value="ALPHA-TOCOPHEROL TRANSFER PROTEIN-RELATED"/>
    <property type="match status" value="1"/>
</dbReference>
<dbReference type="SUPFAM" id="SSF52087">
    <property type="entry name" value="CRAL/TRIO domain"/>
    <property type="match status" value="1"/>
</dbReference>
<dbReference type="GO" id="GO:0016020">
    <property type="term" value="C:membrane"/>
    <property type="evidence" value="ECO:0007669"/>
    <property type="project" value="TreeGrafter"/>
</dbReference>
<accession>A0A0L0BX28</accession>
<comment type="caution">
    <text evidence="2">The sequence shown here is derived from an EMBL/GenBank/DDBJ whole genome shotgun (WGS) entry which is preliminary data.</text>
</comment>
<name>A0A0L0BX28_LUCCU</name>
<evidence type="ECO:0000313" key="3">
    <source>
        <dbReference type="Proteomes" id="UP000037069"/>
    </source>
</evidence>
<dbReference type="Gene3D" id="1.10.8.20">
    <property type="entry name" value="N-terminal domain of phosphatidylinositol transfer protein sec14p"/>
    <property type="match status" value="1"/>
</dbReference>
<gene>
    <name evidence="2" type="ORF">FF38_09647</name>
</gene>
<keyword evidence="3" id="KW-1185">Reference proteome</keyword>
<dbReference type="InterPro" id="IPR001251">
    <property type="entry name" value="CRAL-TRIO_dom"/>
</dbReference>
<dbReference type="OMA" id="QLGPAQW"/>
<dbReference type="PANTHER" id="PTHR10174:SF212">
    <property type="entry name" value="MIP26555P1"/>
    <property type="match status" value="1"/>
</dbReference>
<dbReference type="InterPro" id="IPR036865">
    <property type="entry name" value="CRAL-TRIO_dom_sf"/>
</dbReference>
<dbReference type="AlphaFoldDB" id="A0A0L0BX28"/>
<dbReference type="Gene3D" id="3.40.525.10">
    <property type="entry name" value="CRAL-TRIO lipid binding domain"/>
    <property type="match status" value="1"/>
</dbReference>
<evidence type="ECO:0000313" key="2">
    <source>
        <dbReference type="EMBL" id="KNC24602.1"/>
    </source>
</evidence>
<dbReference type="OrthoDB" id="75724at2759"/>
<dbReference type="PRINTS" id="PR00180">
    <property type="entry name" value="CRETINALDHBP"/>
</dbReference>
<dbReference type="EMBL" id="JRES01001205">
    <property type="protein sequence ID" value="KNC24602.1"/>
    <property type="molecule type" value="Genomic_DNA"/>
</dbReference>
<dbReference type="Proteomes" id="UP000037069">
    <property type="component" value="Unassembled WGS sequence"/>
</dbReference>
<dbReference type="GO" id="GO:1902936">
    <property type="term" value="F:phosphatidylinositol bisphosphate binding"/>
    <property type="evidence" value="ECO:0007669"/>
    <property type="project" value="TreeGrafter"/>
</dbReference>
<evidence type="ECO:0000259" key="1">
    <source>
        <dbReference type="PROSITE" id="PS50191"/>
    </source>
</evidence>
<proteinExistence type="predicted"/>
<reference evidence="2 3" key="1">
    <citation type="journal article" date="2015" name="Nat. Commun.">
        <title>Lucilia cuprina genome unlocks parasitic fly biology to underpin future interventions.</title>
        <authorList>
            <person name="Anstead C.A."/>
            <person name="Korhonen P.K."/>
            <person name="Young N.D."/>
            <person name="Hall R.S."/>
            <person name="Jex A.R."/>
            <person name="Murali S.C."/>
            <person name="Hughes D.S."/>
            <person name="Lee S.F."/>
            <person name="Perry T."/>
            <person name="Stroehlein A.J."/>
            <person name="Ansell B.R."/>
            <person name="Breugelmans B."/>
            <person name="Hofmann A."/>
            <person name="Qu J."/>
            <person name="Dugan S."/>
            <person name="Lee S.L."/>
            <person name="Chao H."/>
            <person name="Dinh H."/>
            <person name="Han Y."/>
            <person name="Doddapaneni H.V."/>
            <person name="Worley K.C."/>
            <person name="Muzny D.M."/>
            <person name="Ioannidis P."/>
            <person name="Waterhouse R.M."/>
            <person name="Zdobnov E.M."/>
            <person name="James P.J."/>
            <person name="Bagnall N.H."/>
            <person name="Kotze A.C."/>
            <person name="Gibbs R.A."/>
            <person name="Richards S."/>
            <person name="Batterham P."/>
            <person name="Gasser R.B."/>
        </authorList>
    </citation>
    <scope>NUCLEOTIDE SEQUENCE [LARGE SCALE GENOMIC DNA]</scope>
    <source>
        <strain evidence="2 3">LS</strain>
        <tissue evidence="2">Full body</tissue>
    </source>
</reference>
<dbReference type="PROSITE" id="PS50191">
    <property type="entry name" value="CRAL_TRIO"/>
    <property type="match status" value="1"/>
</dbReference>
<dbReference type="InterPro" id="IPR011074">
    <property type="entry name" value="CRAL/TRIO_N_dom"/>
</dbReference>
<dbReference type="InterPro" id="IPR036273">
    <property type="entry name" value="CRAL/TRIO_N_dom_sf"/>
</dbReference>
<dbReference type="SMART" id="SM00516">
    <property type="entry name" value="SEC14"/>
    <property type="match status" value="1"/>
</dbReference>